<dbReference type="InterPro" id="IPR001387">
    <property type="entry name" value="Cro/C1-type_HTH"/>
</dbReference>
<dbReference type="EMBL" id="QPJO01000002">
    <property type="protein sequence ID" value="RCW92415.1"/>
    <property type="molecule type" value="Genomic_DNA"/>
</dbReference>
<comment type="similarity">
    <text evidence="1">Belongs to the short-chain fatty acyl-CoA assimilation regulator (ScfR) family.</text>
</comment>
<dbReference type="InterPro" id="IPR010359">
    <property type="entry name" value="IrrE_HExxH"/>
</dbReference>
<dbReference type="Pfam" id="PF01381">
    <property type="entry name" value="HTH_3"/>
    <property type="match status" value="1"/>
</dbReference>
<dbReference type="OrthoDB" id="9796786at2"/>
<sequence>MTDLQIKKSLLSCPGDSIQEHIDHIGMSQAELAERLGRSVPKLNELIKGKAPITKETATKLEYVLGVPASFWINLERTYQDELLEIEQMEYLEQCQEWVSSFPLAKMKSFGLLPDTRKKPELADGLLKFFRVASPAQWSDIYNGSSLAFKIELRHTAEPQAISVWLRLGELQAEKIKVAPFDKKELRNCLDKIQDIAFKHSDTWLDELQALCASCGVALVYTPCISKAPIYGATRWIKNNSVPLIQITDRQKDYNAFWFTFYHELAHILKHGKKDIFIDGLESIKPDKEKEDEADAFAARMLLSEKERNELFQYPNFDRELVLQLSDKFKKHPGIIVAQVQRQYTHLYKNVRLNSLKTKVEFTDLTI</sequence>
<dbReference type="InterPro" id="IPR052345">
    <property type="entry name" value="Rad_response_metalloprotease"/>
</dbReference>
<accession>A0A368ZLB7</accession>
<dbReference type="PANTHER" id="PTHR43236">
    <property type="entry name" value="ANTITOXIN HIGA1"/>
    <property type="match status" value="1"/>
</dbReference>
<protein>
    <submittedName>
        <fullName evidence="3">Addiction module HigA family antidote</fullName>
    </submittedName>
</protein>
<comment type="caution">
    <text evidence="3">The sequence shown here is derived from an EMBL/GenBank/DDBJ whole genome shotgun (WGS) entry which is preliminary data.</text>
</comment>
<dbReference type="PROSITE" id="PS50943">
    <property type="entry name" value="HTH_CROC1"/>
    <property type="match status" value="1"/>
</dbReference>
<reference evidence="3 4" key="1">
    <citation type="submission" date="2018-07" db="EMBL/GenBank/DDBJ databases">
        <title>Genomic Encyclopedia of Type Strains, Phase III (KMG-III): the genomes of soil and plant-associated and newly described type strains.</title>
        <authorList>
            <person name="Whitman W."/>
        </authorList>
    </citation>
    <scope>NUCLEOTIDE SEQUENCE [LARGE SCALE GENOMIC DNA]</scope>
    <source>
        <strain evidence="3 4">CECT 7958</strain>
    </source>
</reference>
<dbReference type="SUPFAM" id="SSF47413">
    <property type="entry name" value="lambda repressor-like DNA-binding domains"/>
    <property type="match status" value="1"/>
</dbReference>
<dbReference type="CDD" id="cd00093">
    <property type="entry name" value="HTH_XRE"/>
    <property type="match status" value="1"/>
</dbReference>
<organism evidence="3 4">
    <name type="scientific">Winogradskyella arenosi</name>
    <dbReference type="NCBI Taxonomy" id="533325"/>
    <lineage>
        <taxon>Bacteria</taxon>
        <taxon>Pseudomonadati</taxon>
        <taxon>Bacteroidota</taxon>
        <taxon>Flavobacteriia</taxon>
        <taxon>Flavobacteriales</taxon>
        <taxon>Flavobacteriaceae</taxon>
        <taxon>Winogradskyella</taxon>
    </lineage>
</organism>
<dbReference type="RefSeq" id="WP_114309076.1">
    <property type="nucleotide sequence ID" value="NZ_QPJO01000002.1"/>
</dbReference>
<name>A0A368ZLB7_9FLAO</name>
<dbReference type="Gene3D" id="1.10.260.40">
    <property type="entry name" value="lambda repressor-like DNA-binding domains"/>
    <property type="match status" value="1"/>
</dbReference>
<dbReference type="GO" id="GO:0003677">
    <property type="term" value="F:DNA binding"/>
    <property type="evidence" value="ECO:0007669"/>
    <property type="project" value="InterPro"/>
</dbReference>
<evidence type="ECO:0000256" key="1">
    <source>
        <dbReference type="ARBA" id="ARBA00007227"/>
    </source>
</evidence>
<dbReference type="Proteomes" id="UP000253436">
    <property type="component" value="Unassembled WGS sequence"/>
</dbReference>
<keyword evidence="4" id="KW-1185">Reference proteome</keyword>
<evidence type="ECO:0000313" key="3">
    <source>
        <dbReference type="EMBL" id="RCW92415.1"/>
    </source>
</evidence>
<dbReference type="Pfam" id="PF06114">
    <property type="entry name" value="Peptidase_M78"/>
    <property type="match status" value="1"/>
</dbReference>
<feature type="domain" description="HTH cro/C1-type" evidence="2">
    <location>
        <begin position="26"/>
        <end position="72"/>
    </location>
</feature>
<evidence type="ECO:0000259" key="2">
    <source>
        <dbReference type="PROSITE" id="PS50943"/>
    </source>
</evidence>
<dbReference type="PANTHER" id="PTHR43236:SF1">
    <property type="entry name" value="BLL7220 PROTEIN"/>
    <property type="match status" value="1"/>
</dbReference>
<proteinExistence type="inferred from homology"/>
<dbReference type="SMART" id="SM00530">
    <property type="entry name" value="HTH_XRE"/>
    <property type="match status" value="1"/>
</dbReference>
<gene>
    <name evidence="3" type="ORF">DFQ08_102439</name>
</gene>
<dbReference type="Gene3D" id="1.10.10.2910">
    <property type="match status" value="1"/>
</dbReference>
<dbReference type="InterPro" id="IPR010982">
    <property type="entry name" value="Lambda_DNA-bd_dom_sf"/>
</dbReference>
<evidence type="ECO:0000313" key="4">
    <source>
        <dbReference type="Proteomes" id="UP000253436"/>
    </source>
</evidence>
<dbReference type="AlphaFoldDB" id="A0A368ZLB7"/>